<protein>
    <recommendedName>
        <fullName evidence="3">Retrotransposon gag domain-containing protein</fullName>
    </recommendedName>
</protein>
<proteinExistence type="predicted"/>
<sequence>MTSCSGSFSLRPQSSLYIHKHGHTSIHGITTPEYHIYLRFLNDKQISLVAKAAWGRGDGTGVGLVKWWWWDGILGSGDDSGDNRDGSVVIQFSHKGGVTPFSKNLKPSIPMLCLQSCVAALFLFTYLVTVDGTIILGNLVTGWEMTYLGVTYVKDVAHVSSVSERPKVERNAPEYPVEFYDSSPPQCGLCVFVWIEIEDEKRLRWTVSVELERRSVEKTVVSLGETSNGIEHAKGGIRFEALSSGYVAETRSRGGPRRGQSKERSVIIIIVGGDSDRGGGLRATSPLPVPSPPLLLPSADRRSDIPETNMLFQKRLCLTAPASQSFKARGLRTPSLTVLLACGFRRDHYAPCSEWCIELQAFDDEETTSTGMIRAHLLRAAQKVRSTALEARIKYIRGSFFKHYRLNTSRKEVSAVAGMGTEGFVGLTQWFEKMESIFHISNCTVACQIKFATCTLLGNALTWWNSDVKTVSHEAAYGMTCKTLKKMMTDNYNQRFQELALMCGRMFLEESDEVEKYVDGLPDMIQGSVMASKPKIMQDAIEFATELMDQKICFFADRQAENKRKLDDNSRNN</sequence>
<evidence type="ECO:0000313" key="1">
    <source>
        <dbReference type="EMBL" id="GJS80492.1"/>
    </source>
</evidence>
<accession>A0ABQ4YSH1</accession>
<comment type="caution">
    <text evidence="1">The sequence shown here is derived from an EMBL/GenBank/DDBJ whole genome shotgun (WGS) entry which is preliminary data.</text>
</comment>
<reference evidence="1" key="1">
    <citation type="journal article" date="2022" name="Int. J. Mol. Sci.">
        <title>Draft Genome of Tanacetum Coccineum: Genomic Comparison of Closely Related Tanacetum-Family Plants.</title>
        <authorList>
            <person name="Yamashiro T."/>
            <person name="Shiraishi A."/>
            <person name="Nakayama K."/>
            <person name="Satake H."/>
        </authorList>
    </citation>
    <scope>NUCLEOTIDE SEQUENCE</scope>
</reference>
<evidence type="ECO:0008006" key="3">
    <source>
        <dbReference type="Google" id="ProtNLM"/>
    </source>
</evidence>
<reference evidence="1" key="2">
    <citation type="submission" date="2022-01" db="EMBL/GenBank/DDBJ databases">
        <authorList>
            <person name="Yamashiro T."/>
            <person name="Shiraishi A."/>
            <person name="Satake H."/>
            <person name="Nakayama K."/>
        </authorList>
    </citation>
    <scope>NUCLEOTIDE SEQUENCE</scope>
</reference>
<gene>
    <name evidence="1" type="ORF">Tco_0730373</name>
</gene>
<dbReference type="EMBL" id="BQNB010010675">
    <property type="protein sequence ID" value="GJS80492.1"/>
    <property type="molecule type" value="Genomic_DNA"/>
</dbReference>
<evidence type="ECO:0000313" key="2">
    <source>
        <dbReference type="Proteomes" id="UP001151760"/>
    </source>
</evidence>
<organism evidence="1 2">
    <name type="scientific">Tanacetum coccineum</name>
    <dbReference type="NCBI Taxonomy" id="301880"/>
    <lineage>
        <taxon>Eukaryota</taxon>
        <taxon>Viridiplantae</taxon>
        <taxon>Streptophyta</taxon>
        <taxon>Embryophyta</taxon>
        <taxon>Tracheophyta</taxon>
        <taxon>Spermatophyta</taxon>
        <taxon>Magnoliopsida</taxon>
        <taxon>eudicotyledons</taxon>
        <taxon>Gunneridae</taxon>
        <taxon>Pentapetalae</taxon>
        <taxon>asterids</taxon>
        <taxon>campanulids</taxon>
        <taxon>Asterales</taxon>
        <taxon>Asteraceae</taxon>
        <taxon>Asteroideae</taxon>
        <taxon>Anthemideae</taxon>
        <taxon>Anthemidinae</taxon>
        <taxon>Tanacetum</taxon>
    </lineage>
</organism>
<name>A0ABQ4YSH1_9ASTR</name>
<keyword evidence="2" id="KW-1185">Reference proteome</keyword>
<dbReference type="Proteomes" id="UP001151760">
    <property type="component" value="Unassembled WGS sequence"/>
</dbReference>